<keyword evidence="3" id="KW-1185">Reference proteome</keyword>
<dbReference type="InterPro" id="IPR041413">
    <property type="entry name" value="MLTR_LBD"/>
</dbReference>
<dbReference type="Proteomes" id="UP000623681">
    <property type="component" value="Unassembled WGS sequence"/>
</dbReference>
<dbReference type="GO" id="GO:0003677">
    <property type="term" value="F:DNA binding"/>
    <property type="evidence" value="ECO:0007669"/>
    <property type="project" value="InterPro"/>
</dbReference>
<name>A0A937K595_9CLOT</name>
<reference evidence="2" key="1">
    <citation type="submission" date="2021-01" db="EMBL/GenBank/DDBJ databases">
        <title>Genome public.</title>
        <authorList>
            <person name="Liu C."/>
            <person name="Sun Q."/>
        </authorList>
    </citation>
    <scope>NUCLEOTIDE SEQUENCE</scope>
    <source>
        <strain evidence="2">YIM B02565</strain>
    </source>
</reference>
<dbReference type="CDD" id="cd00093">
    <property type="entry name" value="HTH_XRE"/>
    <property type="match status" value="1"/>
</dbReference>
<dbReference type="AlphaFoldDB" id="A0A937K595"/>
<proteinExistence type="predicted"/>
<dbReference type="EMBL" id="JAESWA010000023">
    <property type="protein sequence ID" value="MBL4932759.1"/>
    <property type="molecule type" value="Genomic_DNA"/>
</dbReference>
<protein>
    <submittedName>
        <fullName evidence="2">Helix-turn-helix domain-containing protein</fullName>
    </submittedName>
</protein>
<comment type="caution">
    <text evidence="2">The sequence shown here is derived from an EMBL/GenBank/DDBJ whole genome shotgun (WGS) entry which is preliminary data.</text>
</comment>
<dbReference type="Pfam" id="PF13560">
    <property type="entry name" value="HTH_31"/>
    <property type="match status" value="1"/>
</dbReference>
<organism evidence="2 3">
    <name type="scientific">Clostridium paridis</name>
    <dbReference type="NCBI Taxonomy" id="2803863"/>
    <lineage>
        <taxon>Bacteria</taxon>
        <taxon>Bacillati</taxon>
        <taxon>Bacillota</taxon>
        <taxon>Clostridia</taxon>
        <taxon>Eubacteriales</taxon>
        <taxon>Clostridiaceae</taxon>
        <taxon>Clostridium</taxon>
    </lineage>
</organism>
<evidence type="ECO:0000313" key="2">
    <source>
        <dbReference type="EMBL" id="MBL4932759.1"/>
    </source>
</evidence>
<dbReference type="Pfam" id="PF17765">
    <property type="entry name" value="MLTR_LBD"/>
    <property type="match status" value="1"/>
</dbReference>
<gene>
    <name evidence="2" type="ORF">JK634_13175</name>
</gene>
<dbReference type="Gene3D" id="1.10.260.40">
    <property type="entry name" value="lambda repressor-like DNA-binding domains"/>
    <property type="match status" value="1"/>
</dbReference>
<sequence>MVSKNKELGLFLKKKRSTLRPEQFGLKFEKKRRVKGLKREEVADLAGVSIDWYVRIEQGQNVNPSTAVLLSLSRVLQLNNEEKRYLFNLSDKKLPIEDVTSASISNTLQKFLDNQNPSIAYITDSKLTIIGWNETALKVYGNYKEMSEKERNSVWRAFNDDYLKELLDNWEGHTKLRVEQLRANYNYYENDNTINEIIDELNEKHSLFNKWWNNQGIMGTPEGQKLLHHPVVGDLYLSYISFKSTEIEGAHITIQMPIDDYTKNKLEQLTLE</sequence>
<evidence type="ECO:0000259" key="1">
    <source>
        <dbReference type="PROSITE" id="PS50943"/>
    </source>
</evidence>
<evidence type="ECO:0000313" key="3">
    <source>
        <dbReference type="Proteomes" id="UP000623681"/>
    </source>
</evidence>
<dbReference type="PANTHER" id="PTHR35010">
    <property type="entry name" value="BLL4672 PROTEIN-RELATED"/>
    <property type="match status" value="1"/>
</dbReference>
<dbReference type="InterPro" id="IPR001387">
    <property type="entry name" value="Cro/C1-type_HTH"/>
</dbReference>
<feature type="domain" description="HTH cro/C1-type" evidence="1">
    <location>
        <begin position="28"/>
        <end position="83"/>
    </location>
</feature>
<accession>A0A937K595</accession>
<dbReference type="RefSeq" id="WP_202768149.1">
    <property type="nucleotide sequence ID" value="NZ_JAESWA010000023.1"/>
</dbReference>
<dbReference type="PROSITE" id="PS50943">
    <property type="entry name" value="HTH_CROC1"/>
    <property type="match status" value="1"/>
</dbReference>
<dbReference type="SMART" id="SM00530">
    <property type="entry name" value="HTH_XRE"/>
    <property type="match status" value="1"/>
</dbReference>
<dbReference type="Gene3D" id="3.30.450.180">
    <property type="match status" value="1"/>
</dbReference>
<dbReference type="SUPFAM" id="SSF47413">
    <property type="entry name" value="lambda repressor-like DNA-binding domains"/>
    <property type="match status" value="1"/>
</dbReference>
<dbReference type="InterPro" id="IPR010982">
    <property type="entry name" value="Lambda_DNA-bd_dom_sf"/>
</dbReference>